<comment type="caution">
    <text evidence="2">The sequence shown here is derived from an EMBL/GenBank/DDBJ whole genome shotgun (WGS) entry which is preliminary data.</text>
</comment>
<keyword evidence="3" id="KW-1185">Reference proteome</keyword>
<dbReference type="AlphaFoldDB" id="A0A8X6Y8R0"/>
<name>A0A8X6Y8R0_9ARAC</name>
<dbReference type="EMBL" id="BMAV01016922">
    <property type="protein sequence ID" value="GFY68215.1"/>
    <property type="molecule type" value="Genomic_DNA"/>
</dbReference>
<protein>
    <submittedName>
        <fullName evidence="2">Uncharacterized protein</fullName>
    </submittedName>
</protein>
<evidence type="ECO:0000256" key="1">
    <source>
        <dbReference type="SAM" id="MobiDB-lite"/>
    </source>
</evidence>
<feature type="region of interest" description="Disordered" evidence="1">
    <location>
        <begin position="82"/>
        <end position="104"/>
    </location>
</feature>
<organism evidence="2 3">
    <name type="scientific">Trichonephila inaurata madagascariensis</name>
    <dbReference type="NCBI Taxonomy" id="2747483"/>
    <lineage>
        <taxon>Eukaryota</taxon>
        <taxon>Metazoa</taxon>
        <taxon>Ecdysozoa</taxon>
        <taxon>Arthropoda</taxon>
        <taxon>Chelicerata</taxon>
        <taxon>Arachnida</taxon>
        <taxon>Araneae</taxon>
        <taxon>Araneomorphae</taxon>
        <taxon>Entelegynae</taxon>
        <taxon>Araneoidea</taxon>
        <taxon>Nephilidae</taxon>
        <taxon>Trichonephila</taxon>
        <taxon>Trichonephila inaurata</taxon>
    </lineage>
</organism>
<proteinExistence type="predicted"/>
<evidence type="ECO:0000313" key="2">
    <source>
        <dbReference type="EMBL" id="GFY68215.1"/>
    </source>
</evidence>
<reference evidence="2" key="1">
    <citation type="submission" date="2020-08" db="EMBL/GenBank/DDBJ databases">
        <title>Multicomponent nature underlies the extraordinary mechanical properties of spider dragline silk.</title>
        <authorList>
            <person name="Kono N."/>
            <person name="Nakamura H."/>
            <person name="Mori M."/>
            <person name="Yoshida Y."/>
            <person name="Ohtoshi R."/>
            <person name="Malay A.D."/>
            <person name="Moran D.A.P."/>
            <person name="Tomita M."/>
            <person name="Numata K."/>
            <person name="Arakawa K."/>
        </authorList>
    </citation>
    <scope>NUCLEOTIDE SEQUENCE</scope>
</reference>
<dbReference type="Proteomes" id="UP000886998">
    <property type="component" value="Unassembled WGS sequence"/>
</dbReference>
<sequence>MIPVVVQPANQKQVLGGSLSQQKTHFHNRSNMNPTNYIEGYLAQERRMVINWSGNFFFCLANLHGACAGLDDVNGARAKTGGMAGSKVSSQAEHITPSLTDLSA</sequence>
<accession>A0A8X6Y8R0</accession>
<gene>
    <name evidence="2" type="ORF">TNIN_22141</name>
</gene>
<evidence type="ECO:0000313" key="3">
    <source>
        <dbReference type="Proteomes" id="UP000886998"/>
    </source>
</evidence>
<feature type="compositionally biased region" description="Polar residues" evidence="1">
    <location>
        <begin position="87"/>
        <end position="104"/>
    </location>
</feature>